<feature type="region of interest" description="Disordered" evidence="1">
    <location>
        <begin position="181"/>
        <end position="210"/>
    </location>
</feature>
<protein>
    <submittedName>
        <fullName evidence="3">Acetyltransferase (GNAT) family</fullName>
    </submittedName>
</protein>
<feature type="domain" description="N-acetyltransferase" evidence="2">
    <location>
        <begin position="221"/>
        <end position="327"/>
    </location>
</feature>
<comment type="caution">
    <text evidence="3">The sequence shown here is derived from an EMBL/GenBank/DDBJ whole genome shotgun (WGS) entry which is preliminary data.</text>
</comment>
<dbReference type="OrthoDB" id="47059at2759"/>
<dbReference type="RefSeq" id="XP_035318288.1">
    <property type="nucleotide sequence ID" value="XM_035466519.1"/>
</dbReference>
<gene>
    <name evidence="3" type="ORF">GMORB2_4545</name>
</gene>
<reference evidence="3" key="1">
    <citation type="submission" date="2020-03" db="EMBL/GenBank/DDBJ databases">
        <title>Site-based positive gene gene selection in Geosmithia morbida across the United States reveals a broad range of putative effectors and factors for local host and environmental adapation.</title>
        <authorList>
            <person name="Onufrak A."/>
            <person name="Murdoch R.W."/>
            <person name="Gazis R."/>
            <person name="Huff M."/>
            <person name="Staton M."/>
            <person name="Klingeman W."/>
            <person name="Hadziabdic D."/>
        </authorList>
    </citation>
    <scope>NUCLEOTIDE SEQUENCE</scope>
    <source>
        <strain evidence="3">1262</strain>
    </source>
</reference>
<evidence type="ECO:0000313" key="3">
    <source>
        <dbReference type="EMBL" id="KAF4119636.1"/>
    </source>
</evidence>
<dbReference type="Gene3D" id="3.40.630.30">
    <property type="match status" value="1"/>
</dbReference>
<dbReference type="EMBL" id="JAANYQ010000022">
    <property type="protein sequence ID" value="KAF4119636.1"/>
    <property type="molecule type" value="Genomic_DNA"/>
</dbReference>
<sequence>MDEGQDQMSEAGLRPSAGVSATLLWDRQNCVPLSRCLSEDGMILLLTPVVTPPASTTAASGVAIDPFEPLGRALSQRYPMVRHVPYTKNGGITGAHLAFIRKADVILFVVTGFPTAGEETSQPDLADAVNGARDPQPLIVVLCCDVEVPRIREFDFQTVVQTIGFDVCSLQAISGLLLDGQSGKSSDSGSGRGGSGEHQSTTTPTGQQWPIRPFDYDLDLEELHSLWTENTPRKWHLDMATLGSLLRRDGYAMHHVVRDPLSGGVIGFCATYATFANGKGEKLIGSMAAVIVKAEFRRKGVGRALHDAGLGSLTRIRGMHRVQLGTTFPRLLYGIPADHPNLAWFQSRGWTLDQQGPGMGRPMADWLLRFADTPPPMELASAGLSFRWCEVGDSAMVLDMAARESERKNTFGCWYDQYARALDGDSMGDIVVGFEGTTMVASAITYIPSRGGPMSHDIPWAASIGPDIGGISCICIKGETRTYPLSLSAYGIYQTGPPPFC</sequence>
<dbReference type="Pfam" id="PF00583">
    <property type="entry name" value="Acetyltransf_1"/>
    <property type="match status" value="1"/>
</dbReference>
<dbReference type="AlphaFoldDB" id="A0A9P4YQ90"/>
<evidence type="ECO:0000256" key="1">
    <source>
        <dbReference type="SAM" id="MobiDB-lite"/>
    </source>
</evidence>
<dbReference type="GeneID" id="55970773"/>
<accession>A0A9P4YQ90</accession>
<feature type="compositionally biased region" description="Polar residues" evidence="1">
    <location>
        <begin position="197"/>
        <end position="208"/>
    </location>
</feature>
<dbReference type="InterPro" id="IPR000182">
    <property type="entry name" value="GNAT_dom"/>
</dbReference>
<dbReference type="GO" id="GO:0016747">
    <property type="term" value="F:acyltransferase activity, transferring groups other than amino-acyl groups"/>
    <property type="evidence" value="ECO:0007669"/>
    <property type="project" value="InterPro"/>
</dbReference>
<dbReference type="InterPro" id="IPR016181">
    <property type="entry name" value="Acyl_CoA_acyltransferase"/>
</dbReference>
<name>A0A9P4YQ90_9HYPO</name>
<dbReference type="CDD" id="cd04301">
    <property type="entry name" value="NAT_SF"/>
    <property type="match status" value="1"/>
</dbReference>
<evidence type="ECO:0000259" key="2">
    <source>
        <dbReference type="Pfam" id="PF00583"/>
    </source>
</evidence>
<dbReference type="Proteomes" id="UP000749293">
    <property type="component" value="Unassembled WGS sequence"/>
</dbReference>
<dbReference type="SUPFAM" id="SSF55729">
    <property type="entry name" value="Acyl-CoA N-acyltransferases (Nat)"/>
    <property type="match status" value="1"/>
</dbReference>
<evidence type="ECO:0000313" key="4">
    <source>
        <dbReference type="Proteomes" id="UP000749293"/>
    </source>
</evidence>
<keyword evidence="4" id="KW-1185">Reference proteome</keyword>
<organism evidence="3 4">
    <name type="scientific">Geosmithia morbida</name>
    <dbReference type="NCBI Taxonomy" id="1094350"/>
    <lineage>
        <taxon>Eukaryota</taxon>
        <taxon>Fungi</taxon>
        <taxon>Dikarya</taxon>
        <taxon>Ascomycota</taxon>
        <taxon>Pezizomycotina</taxon>
        <taxon>Sordariomycetes</taxon>
        <taxon>Hypocreomycetidae</taxon>
        <taxon>Hypocreales</taxon>
        <taxon>Bionectriaceae</taxon>
        <taxon>Geosmithia</taxon>
    </lineage>
</organism>
<proteinExistence type="predicted"/>